<dbReference type="Proteomes" id="UP000473089">
    <property type="component" value="Unassembled WGS sequence"/>
</dbReference>
<evidence type="ECO:0000313" key="3">
    <source>
        <dbReference type="EMBL" id="NFA58942.1"/>
    </source>
</evidence>
<organism evidence="3 4">
    <name type="scientific">Clostridium botulinum</name>
    <dbReference type="NCBI Taxonomy" id="1491"/>
    <lineage>
        <taxon>Bacteria</taxon>
        <taxon>Bacillati</taxon>
        <taxon>Bacillota</taxon>
        <taxon>Clostridia</taxon>
        <taxon>Eubacteriales</taxon>
        <taxon>Clostridiaceae</taxon>
        <taxon>Clostridium</taxon>
    </lineage>
</organism>
<dbReference type="Pfam" id="PF00403">
    <property type="entry name" value="HMA"/>
    <property type="match status" value="1"/>
</dbReference>
<proteinExistence type="predicted"/>
<protein>
    <submittedName>
        <fullName evidence="3">Heavy-metal-binding protein</fullName>
    </submittedName>
</protein>
<gene>
    <name evidence="3" type="ORF">EXM42_00540</name>
</gene>
<dbReference type="SUPFAM" id="SSF55008">
    <property type="entry name" value="HMA, heavy metal-associated domain"/>
    <property type="match status" value="1"/>
</dbReference>
<dbReference type="InterPro" id="IPR006121">
    <property type="entry name" value="HMA_dom"/>
</dbReference>
<name>A0A6M0SWN0_CLOBO</name>
<dbReference type="InterPro" id="IPR001802">
    <property type="entry name" value="MerP/CopZ"/>
</dbReference>
<dbReference type="Gene3D" id="3.30.70.100">
    <property type="match status" value="1"/>
</dbReference>
<dbReference type="InterPro" id="IPR036163">
    <property type="entry name" value="HMA_dom_sf"/>
</dbReference>
<dbReference type="PRINTS" id="PR00946">
    <property type="entry name" value="HGSCAVENGER"/>
</dbReference>
<dbReference type="GO" id="GO:0046872">
    <property type="term" value="F:metal ion binding"/>
    <property type="evidence" value="ECO:0007669"/>
    <property type="project" value="UniProtKB-KW"/>
</dbReference>
<dbReference type="FunFam" id="3.30.70.100:FF:000001">
    <property type="entry name" value="ATPase copper transporting beta"/>
    <property type="match status" value="1"/>
</dbReference>
<evidence type="ECO:0000256" key="1">
    <source>
        <dbReference type="ARBA" id="ARBA00022723"/>
    </source>
</evidence>
<reference evidence="3 4" key="1">
    <citation type="submission" date="2019-02" db="EMBL/GenBank/DDBJ databases">
        <title>Genome sequencing of Clostridium botulinum clinical isolates.</title>
        <authorList>
            <person name="Brunt J."/>
            <person name="Van Vliet A.H.M."/>
            <person name="Stringer S.C."/>
            <person name="Grant K.A."/>
            <person name="Carter A.C."/>
            <person name="Peck M.W."/>
        </authorList>
    </citation>
    <scope>NUCLEOTIDE SEQUENCE [LARGE SCALE GENOMIC DNA]</scope>
    <source>
        <strain evidence="3 4">R1125/03</strain>
    </source>
</reference>
<dbReference type="PROSITE" id="PS50846">
    <property type="entry name" value="HMA_2"/>
    <property type="match status" value="1"/>
</dbReference>
<feature type="domain" description="HMA" evidence="2">
    <location>
        <begin position="10"/>
        <end position="77"/>
    </location>
</feature>
<evidence type="ECO:0000259" key="2">
    <source>
        <dbReference type="PROSITE" id="PS50846"/>
    </source>
</evidence>
<sequence>MFFNRKTAGKEIELKVEGMMCNHCEIAVKEAIQKVDGVKKVKVSHLKKKAVITLKEGKDVEVSDLIKAVKTTGYDAFES</sequence>
<dbReference type="CDD" id="cd00371">
    <property type="entry name" value="HMA"/>
    <property type="match status" value="1"/>
</dbReference>
<dbReference type="EMBL" id="SGJP01000001">
    <property type="protein sequence ID" value="NFA58942.1"/>
    <property type="molecule type" value="Genomic_DNA"/>
</dbReference>
<accession>A0A6M0SWN0</accession>
<keyword evidence="1" id="KW-0479">Metal-binding</keyword>
<evidence type="ECO:0000313" key="4">
    <source>
        <dbReference type="Proteomes" id="UP000473089"/>
    </source>
</evidence>
<dbReference type="AlphaFoldDB" id="A0A6M0SWN0"/>
<comment type="caution">
    <text evidence="3">The sequence shown here is derived from an EMBL/GenBank/DDBJ whole genome shotgun (WGS) entry which is preliminary data.</text>
</comment>